<evidence type="ECO:0000256" key="1">
    <source>
        <dbReference type="ARBA" id="ARBA00006484"/>
    </source>
</evidence>
<comment type="similarity">
    <text evidence="1">Belongs to the short-chain dehydrogenases/reductases (SDR) family.</text>
</comment>
<dbReference type="Pfam" id="PF00106">
    <property type="entry name" value="adh_short"/>
    <property type="match status" value="1"/>
</dbReference>
<reference evidence="4 5" key="1">
    <citation type="submission" date="2020-08" db="EMBL/GenBank/DDBJ databases">
        <title>Genomic Encyclopedia of Type Strains, Phase IV (KMG-V): Genome sequencing to study the core and pangenomes of soil and plant-associated prokaryotes.</title>
        <authorList>
            <person name="Whitman W."/>
        </authorList>
    </citation>
    <scope>NUCLEOTIDE SEQUENCE [LARGE SCALE GENOMIC DNA]</scope>
    <source>
        <strain evidence="4 5">SEMIA 414</strain>
    </source>
</reference>
<dbReference type="EMBL" id="JACIHI010000009">
    <property type="protein sequence ID" value="MBB4440754.1"/>
    <property type="molecule type" value="Genomic_DNA"/>
</dbReference>
<keyword evidence="2" id="KW-0560">Oxidoreductase</keyword>
<dbReference type="PANTHER" id="PTHR24320">
    <property type="entry name" value="RETINOL DEHYDROGENASE"/>
    <property type="match status" value="1"/>
</dbReference>
<evidence type="ECO:0000313" key="5">
    <source>
        <dbReference type="Proteomes" id="UP000533724"/>
    </source>
</evidence>
<dbReference type="Gene3D" id="3.40.50.720">
    <property type="entry name" value="NAD(P)-binding Rossmann-like Domain"/>
    <property type="match status" value="1"/>
</dbReference>
<dbReference type="PRINTS" id="PR00081">
    <property type="entry name" value="GDHRDH"/>
</dbReference>
<protein>
    <recommendedName>
        <fullName evidence="3">Probable oxidoreductase</fullName>
    </recommendedName>
</protein>
<dbReference type="RefSeq" id="WP_184500380.1">
    <property type="nucleotide sequence ID" value="NZ_JACIHI010000009.1"/>
</dbReference>
<gene>
    <name evidence="4" type="ORF">GGE15_004031</name>
</gene>
<dbReference type="PANTHER" id="PTHR24320:SF227">
    <property type="entry name" value="RETINOL DEHYDROGENASE 11"/>
    <property type="match status" value="1"/>
</dbReference>
<proteinExistence type="inferred from homology"/>
<dbReference type="FunFam" id="3.40.50.720:FF:000594">
    <property type="entry name" value="Short-chain oxidoreductase"/>
    <property type="match status" value="1"/>
</dbReference>
<evidence type="ECO:0000256" key="2">
    <source>
        <dbReference type="ARBA" id="ARBA00023002"/>
    </source>
</evidence>
<dbReference type="CDD" id="cd05327">
    <property type="entry name" value="retinol-DH_like_SDR_c_like"/>
    <property type="match status" value="1"/>
</dbReference>
<dbReference type="InterPro" id="IPR002347">
    <property type="entry name" value="SDR_fam"/>
</dbReference>
<dbReference type="Proteomes" id="UP000533724">
    <property type="component" value="Unassembled WGS sequence"/>
</dbReference>
<evidence type="ECO:0000313" key="4">
    <source>
        <dbReference type="EMBL" id="MBB4440754.1"/>
    </source>
</evidence>
<name>A0A7W6XYH1_9HYPH</name>
<comment type="caution">
    <text evidence="4">The sequence shown here is derived from an EMBL/GenBank/DDBJ whole genome shotgun (WGS) entry which is preliminary data.</text>
</comment>
<evidence type="ECO:0000256" key="3">
    <source>
        <dbReference type="ARBA" id="ARBA00071493"/>
    </source>
</evidence>
<organism evidence="4 5">
    <name type="scientific">Rhizobium esperanzae</name>
    <dbReference type="NCBI Taxonomy" id="1967781"/>
    <lineage>
        <taxon>Bacteria</taxon>
        <taxon>Pseudomonadati</taxon>
        <taxon>Pseudomonadota</taxon>
        <taxon>Alphaproteobacteria</taxon>
        <taxon>Hyphomicrobiales</taxon>
        <taxon>Rhizobiaceae</taxon>
        <taxon>Rhizobium/Agrobacterium group</taxon>
        <taxon>Rhizobium</taxon>
    </lineage>
</organism>
<dbReference type="AlphaFoldDB" id="A0A7W6XYH1"/>
<dbReference type="GO" id="GO:0016491">
    <property type="term" value="F:oxidoreductase activity"/>
    <property type="evidence" value="ECO:0007669"/>
    <property type="project" value="UniProtKB-KW"/>
</dbReference>
<dbReference type="SUPFAM" id="SSF51735">
    <property type="entry name" value="NAD(P)-binding Rossmann-fold domains"/>
    <property type="match status" value="1"/>
</dbReference>
<sequence length="307" mass="32533">MSQQIPFGFTSTASEVLAGVDLSGKTMIVTGGASGIGIETVKSLAAAGASVTIAARRVDAAEEVAKGLRTETGNSKIEVRPLDVADLNSVQKFVDDWDKPIHALVNNAGIMMVPELERTAEGCELQFGTNFLGHFALTMGLRRQLAAANGARVVSVSSTGSLFGPVIWDDPHFHFTQYNPLLGYAQSKTACILLSVGIKERWASDGIVSNALNPGAIATNLQRHTGGLKTPEHLRKNPQQGAATSVLLAASPLVEGVNGRYFDNCQEAALIARRPDGKLEGVAPYALDSANADRLWEMALRIVGEPK</sequence>
<dbReference type="InterPro" id="IPR036291">
    <property type="entry name" value="NAD(P)-bd_dom_sf"/>
</dbReference>
<accession>A0A7W6XYH1</accession>